<evidence type="ECO:0000256" key="5">
    <source>
        <dbReference type="ARBA" id="ARBA00022989"/>
    </source>
</evidence>
<dbReference type="Pfam" id="PF01758">
    <property type="entry name" value="SBF"/>
    <property type="match status" value="1"/>
</dbReference>
<evidence type="ECO:0000313" key="9">
    <source>
        <dbReference type="Proteomes" id="UP001195483"/>
    </source>
</evidence>
<proteinExistence type="inferred from homology"/>
<keyword evidence="9" id="KW-1185">Reference proteome</keyword>
<dbReference type="AlphaFoldDB" id="A0AAE0WBI7"/>
<evidence type="ECO:0000256" key="4">
    <source>
        <dbReference type="ARBA" id="ARBA00022847"/>
    </source>
</evidence>
<keyword evidence="5 7" id="KW-1133">Transmembrane helix</keyword>
<comment type="caution">
    <text evidence="8">The sequence shown here is derived from an EMBL/GenBank/DDBJ whole genome shotgun (WGS) entry which is preliminary data.</text>
</comment>
<organism evidence="8 9">
    <name type="scientific">Potamilus streckersoni</name>
    <dbReference type="NCBI Taxonomy" id="2493646"/>
    <lineage>
        <taxon>Eukaryota</taxon>
        <taxon>Metazoa</taxon>
        <taxon>Spiralia</taxon>
        <taxon>Lophotrochozoa</taxon>
        <taxon>Mollusca</taxon>
        <taxon>Bivalvia</taxon>
        <taxon>Autobranchia</taxon>
        <taxon>Heteroconchia</taxon>
        <taxon>Palaeoheterodonta</taxon>
        <taxon>Unionida</taxon>
        <taxon>Unionoidea</taxon>
        <taxon>Unionidae</taxon>
        <taxon>Ambleminae</taxon>
        <taxon>Lampsilini</taxon>
        <taxon>Potamilus</taxon>
    </lineage>
</organism>
<feature type="transmembrane region" description="Helical" evidence="7">
    <location>
        <begin position="97"/>
        <end position="115"/>
    </location>
</feature>
<name>A0AAE0WBI7_9BIVA</name>
<gene>
    <name evidence="8" type="ORF">CHS0354_004787</name>
</gene>
<feature type="transmembrane region" description="Helical" evidence="7">
    <location>
        <begin position="127"/>
        <end position="146"/>
    </location>
</feature>
<reference evidence="8" key="1">
    <citation type="journal article" date="2021" name="Genome Biol. Evol.">
        <title>A High-Quality Reference Genome for a Parasitic Bivalve with Doubly Uniparental Inheritance (Bivalvia: Unionida).</title>
        <authorList>
            <person name="Smith C.H."/>
        </authorList>
    </citation>
    <scope>NUCLEOTIDE SEQUENCE</scope>
    <source>
        <strain evidence="8">CHS0354</strain>
    </source>
</reference>
<comment type="similarity">
    <text evidence="2">Belongs to the bile acid:sodium symporter (BASS) (TC 2.A.28) family.</text>
</comment>
<evidence type="ECO:0000256" key="6">
    <source>
        <dbReference type="ARBA" id="ARBA00023136"/>
    </source>
</evidence>
<accession>A0AAE0WBI7</accession>
<keyword evidence="6 7" id="KW-0472">Membrane</keyword>
<evidence type="ECO:0000256" key="7">
    <source>
        <dbReference type="SAM" id="Phobius"/>
    </source>
</evidence>
<feature type="transmembrane region" description="Helical" evidence="7">
    <location>
        <begin position="192"/>
        <end position="214"/>
    </location>
</feature>
<dbReference type="Gene3D" id="1.20.1530.20">
    <property type="match status" value="1"/>
</dbReference>
<keyword evidence="3 7" id="KW-0812">Transmembrane</keyword>
<sequence length="243" mass="27132">MLVEGVAVLVPMDLHCYAVVQPPNIDPIVSMTAASTAIGIGMMPLNLWIYTQSWTDQSTVVPYINIVIALFLVMVPVPIGMLILWKFPRAAVWVAKIGSVLGILIIVSVIVLLIYQYPRMFLSGWQVWVAAGLMPSLGLCLGFLMSSVIRLPYNVRKAIAIEISTQNVALCLTLIVISFPQEVCFQIMMYPMLFGIFSFLTLLLFVALCQYISYKNKIIRKGIKKEMIDQLCPLNNLNENSNL</sequence>
<evidence type="ECO:0000256" key="1">
    <source>
        <dbReference type="ARBA" id="ARBA00004141"/>
    </source>
</evidence>
<evidence type="ECO:0000256" key="3">
    <source>
        <dbReference type="ARBA" id="ARBA00022692"/>
    </source>
</evidence>
<dbReference type="GO" id="GO:0008508">
    <property type="term" value="F:bile acid:sodium symporter activity"/>
    <property type="evidence" value="ECO:0007669"/>
    <property type="project" value="TreeGrafter"/>
</dbReference>
<keyword evidence="4" id="KW-0769">Symport</keyword>
<evidence type="ECO:0000313" key="8">
    <source>
        <dbReference type="EMBL" id="KAK3608129.1"/>
    </source>
</evidence>
<protein>
    <recommendedName>
        <fullName evidence="10">Ileal sodium/bile acid cotransporter</fullName>
    </recommendedName>
</protein>
<dbReference type="Proteomes" id="UP001195483">
    <property type="component" value="Unassembled WGS sequence"/>
</dbReference>
<keyword evidence="4" id="KW-0813">Transport</keyword>
<dbReference type="InterPro" id="IPR038770">
    <property type="entry name" value="Na+/solute_symporter_sf"/>
</dbReference>
<dbReference type="PANTHER" id="PTHR10361">
    <property type="entry name" value="SODIUM-BILE ACID COTRANSPORTER"/>
    <property type="match status" value="1"/>
</dbReference>
<reference evidence="8" key="3">
    <citation type="submission" date="2023-05" db="EMBL/GenBank/DDBJ databases">
        <authorList>
            <person name="Smith C.H."/>
        </authorList>
    </citation>
    <scope>NUCLEOTIDE SEQUENCE</scope>
    <source>
        <strain evidence="8">CHS0354</strain>
        <tissue evidence="8">Mantle</tissue>
    </source>
</reference>
<dbReference type="PANTHER" id="PTHR10361:SF28">
    <property type="entry name" value="P3 PROTEIN-RELATED"/>
    <property type="match status" value="1"/>
</dbReference>
<dbReference type="EMBL" id="JAEAOA010000353">
    <property type="protein sequence ID" value="KAK3608129.1"/>
    <property type="molecule type" value="Genomic_DNA"/>
</dbReference>
<evidence type="ECO:0008006" key="10">
    <source>
        <dbReference type="Google" id="ProtNLM"/>
    </source>
</evidence>
<comment type="subcellular location">
    <subcellularLocation>
        <location evidence="1">Membrane</location>
        <topology evidence="1">Multi-pass membrane protein</topology>
    </subcellularLocation>
</comment>
<feature type="transmembrane region" description="Helical" evidence="7">
    <location>
        <begin position="63"/>
        <end position="85"/>
    </location>
</feature>
<evidence type="ECO:0000256" key="2">
    <source>
        <dbReference type="ARBA" id="ARBA00006528"/>
    </source>
</evidence>
<dbReference type="InterPro" id="IPR002657">
    <property type="entry name" value="BilAc:Na_symport/Acr3"/>
</dbReference>
<dbReference type="InterPro" id="IPR004710">
    <property type="entry name" value="Bilac:Na_transpt"/>
</dbReference>
<feature type="transmembrane region" description="Helical" evidence="7">
    <location>
        <begin position="28"/>
        <end position="51"/>
    </location>
</feature>
<dbReference type="GO" id="GO:0016020">
    <property type="term" value="C:membrane"/>
    <property type="evidence" value="ECO:0007669"/>
    <property type="project" value="UniProtKB-SubCell"/>
</dbReference>
<reference evidence="8" key="2">
    <citation type="journal article" date="2021" name="Genome Biol. Evol.">
        <title>Developing a high-quality reference genome for a parasitic bivalve with doubly uniparental inheritance (Bivalvia: Unionida).</title>
        <authorList>
            <person name="Smith C.H."/>
        </authorList>
    </citation>
    <scope>NUCLEOTIDE SEQUENCE</scope>
    <source>
        <strain evidence="8">CHS0354</strain>
        <tissue evidence="8">Mantle</tissue>
    </source>
</reference>